<dbReference type="EMBL" id="PQWO01000029">
    <property type="protein sequence ID" value="PZD70744.1"/>
    <property type="molecule type" value="Genomic_DNA"/>
</dbReference>
<evidence type="ECO:0000313" key="1">
    <source>
        <dbReference type="EMBL" id="PZD70744.1"/>
    </source>
</evidence>
<sequence length="161" mass="17834">MIEYFTALFSAKSLKKLSLVLAVVFVPTFSISRNASAASYEACIRNDSDYPVIVQWGFHGGSWDEIVIGKGDSHRFPTSLSPGEQFNRRLLIGLYDRSRSSGKSNYSVIPSPSANGKCFSAAKIVSDGRGQFRLRGIGDRPEFTEKGHWSDDCGGWCRNRN</sequence>
<protein>
    <submittedName>
        <fullName evidence="1">Uncharacterized protein</fullName>
    </submittedName>
</protein>
<gene>
    <name evidence="1" type="ORF">C1752_09721</name>
</gene>
<keyword evidence="2" id="KW-1185">Reference proteome</keyword>
<name>A0A2W1JKL2_9CYAN</name>
<dbReference type="RefSeq" id="WP_158535194.1">
    <property type="nucleotide sequence ID" value="NZ_CAWNWM010000029.1"/>
</dbReference>
<comment type="caution">
    <text evidence="1">The sequence shown here is derived from an EMBL/GenBank/DDBJ whole genome shotgun (WGS) entry which is preliminary data.</text>
</comment>
<proteinExistence type="predicted"/>
<reference evidence="1 2" key="1">
    <citation type="journal article" date="2018" name="Sci. Rep.">
        <title>A novel species of the marine cyanobacterium Acaryochloris with a unique pigment content and lifestyle.</title>
        <authorList>
            <person name="Partensky F."/>
            <person name="Six C."/>
            <person name="Ratin M."/>
            <person name="Garczarek L."/>
            <person name="Vaulot D."/>
            <person name="Probert I."/>
            <person name="Calteau A."/>
            <person name="Gourvil P."/>
            <person name="Marie D."/>
            <person name="Grebert T."/>
            <person name="Bouchier C."/>
            <person name="Le Panse S."/>
            <person name="Gachenot M."/>
            <person name="Rodriguez F."/>
            <person name="Garrido J.L."/>
        </authorList>
    </citation>
    <scope>NUCLEOTIDE SEQUENCE [LARGE SCALE GENOMIC DNA]</scope>
    <source>
        <strain evidence="1 2">RCC1774</strain>
    </source>
</reference>
<organism evidence="1 2">
    <name type="scientific">Acaryochloris thomasi RCC1774</name>
    <dbReference type="NCBI Taxonomy" id="1764569"/>
    <lineage>
        <taxon>Bacteria</taxon>
        <taxon>Bacillati</taxon>
        <taxon>Cyanobacteriota</taxon>
        <taxon>Cyanophyceae</taxon>
        <taxon>Acaryochloridales</taxon>
        <taxon>Acaryochloridaceae</taxon>
        <taxon>Acaryochloris</taxon>
        <taxon>Acaryochloris thomasi</taxon>
    </lineage>
</organism>
<accession>A0A2W1JKL2</accession>
<dbReference type="Proteomes" id="UP000248857">
    <property type="component" value="Unassembled WGS sequence"/>
</dbReference>
<dbReference type="AlphaFoldDB" id="A0A2W1JKL2"/>
<evidence type="ECO:0000313" key="2">
    <source>
        <dbReference type="Proteomes" id="UP000248857"/>
    </source>
</evidence>